<dbReference type="SUPFAM" id="SSF50729">
    <property type="entry name" value="PH domain-like"/>
    <property type="match status" value="1"/>
</dbReference>
<feature type="region of interest" description="Disordered" evidence="1">
    <location>
        <begin position="205"/>
        <end position="259"/>
    </location>
</feature>
<feature type="compositionally biased region" description="Basic residues" evidence="1">
    <location>
        <begin position="1215"/>
        <end position="1237"/>
    </location>
</feature>
<organism evidence="4 5">
    <name type="scientific">Exophiala viscosa</name>
    <dbReference type="NCBI Taxonomy" id="2486360"/>
    <lineage>
        <taxon>Eukaryota</taxon>
        <taxon>Fungi</taxon>
        <taxon>Dikarya</taxon>
        <taxon>Ascomycota</taxon>
        <taxon>Pezizomycotina</taxon>
        <taxon>Eurotiomycetes</taxon>
        <taxon>Chaetothyriomycetidae</taxon>
        <taxon>Chaetothyriales</taxon>
        <taxon>Herpotrichiellaceae</taxon>
        <taxon>Exophiala</taxon>
    </lineage>
</organism>
<feature type="region of interest" description="Disordered" evidence="1">
    <location>
        <begin position="1285"/>
        <end position="1381"/>
    </location>
</feature>
<feature type="compositionally biased region" description="Basic and acidic residues" evidence="1">
    <location>
        <begin position="1092"/>
        <end position="1101"/>
    </location>
</feature>
<feature type="region of interest" description="Disordered" evidence="1">
    <location>
        <begin position="1034"/>
        <end position="1260"/>
    </location>
</feature>
<dbReference type="PROSITE" id="PS50003">
    <property type="entry name" value="PH_DOMAIN"/>
    <property type="match status" value="1"/>
</dbReference>
<feature type="compositionally biased region" description="Polar residues" evidence="1">
    <location>
        <begin position="388"/>
        <end position="404"/>
    </location>
</feature>
<dbReference type="SMART" id="SM00233">
    <property type="entry name" value="PH"/>
    <property type="match status" value="1"/>
</dbReference>
<evidence type="ECO:0000259" key="2">
    <source>
        <dbReference type="PROSITE" id="PS50003"/>
    </source>
</evidence>
<dbReference type="InterPro" id="IPR011993">
    <property type="entry name" value="PH-like_dom_sf"/>
</dbReference>
<feature type="compositionally biased region" description="Acidic residues" evidence="1">
    <location>
        <begin position="1312"/>
        <end position="1331"/>
    </location>
</feature>
<feature type="domain" description="SEC7" evidence="3">
    <location>
        <begin position="488"/>
        <end position="652"/>
    </location>
</feature>
<feature type="compositionally biased region" description="Basic and acidic residues" evidence="1">
    <location>
        <begin position="1181"/>
        <end position="1199"/>
    </location>
</feature>
<dbReference type="InterPro" id="IPR023394">
    <property type="entry name" value="Sec7_C_sf"/>
</dbReference>
<keyword evidence="5" id="KW-1185">Reference proteome</keyword>
<feature type="compositionally biased region" description="Low complexity" evidence="1">
    <location>
        <begin position="436"/>
        <end position="448"/>
    </location>
</feature>
<dbReference type="SUPFAM" id="SSF48425">
    <property type="entry name" value="Sec7 domain"/>
    <property type="match status" value="1"/>
</dbReference>
<evidence type="ECO:0000313" key="5">
    <source>
        <dbReference type="Proteomes" id="UP001203852"/>
    </source>
</evidence>
<evidence type="ECO:0000313" key="4">
    <source>
        <dbReference type="EMBL" id="KAI1608823.1"/>
    </source>
</evidence>
<protein>
    <recommendedName>
        <fullName evidence="6">SEC7 domain-containing protein</fullName>
    </recommendedName>
</protein>
<dbReference type="EMBL" id="MU404362">
    <property type="protein sequence ID" value="KAI1608823.1"/>
    <property type="molecule type" value="Genomic_DNA"/>
</dbReference>
<dbReference type="InterPro" id="IPR001849">
    <property type="entry name" value="PH_domain"/>
</dbReference>
<dbReference type="PANTHER" id="PTHR10663">
    <property type="entry name" value="GUANYL-NUCLEOTIDE EXCHANGE FACTOR"/>
    <property type="match status" value="1"/>
</dbReference>
<feature type="compositionally biased region" description="Basic and acidic residues" evidence="1">
    <location>
        <begin position="490"/>
        <end position="504"/>
    </location>
</feature>
<dbReference type="PANTHER" id="PTHR10663:SF405">
    <property type="entry name" value="ARF GUANINE NUCLEOTIDE EXCHANGE FACTOR SYT1"/>
    <property type="match status" value="1"/>
</dbReference>
<feature type="region of interest" description="Disordered" evidence="1">
    <location>
        <begin position="296"/>
        <end position="506"/>
    </location>
</feature>
<feature type="compositionally biased region" description="Low complexity" evidence="1">
    <location>
        <begin position="410"/>
        <end position="425"/>
    </location>
</feature>
<dbReference type="GO" id="GO:0005085">
    <property type="term" value="F:guanyl-nucleotide exchange factor activity"/>
    <property type="evidence" value="ECO:0007669"/>
    <property type="project" value="InterPro"/>
</dbReference>
<feature type="compositionally biased region" description="Polar residues" evidence="1">
    <location>
        <begin position="357"/>
        <end position="373"/>
    </location>
</feature>
<dbReference type="Proteomes" id="UP001203852">
    <property type="component" value="Unassembled WGS sequence"/>
</dbReference>
<dbReference type="InterPro" id="IPR035999">
    <property type="entry name" value="Sec7_dom_sf"/>
</dbReference>
<dbReference type="Gene3D" id="1.10.1000.11">
    <property type="entry name" value="Arf Nucleotide-binding Site Opener,domain 2"/>
    <property type="match status" value="1"/>
</dbReference>
<gene>
    <name evidence="4" type="ORF">EDD36DRAFT_469138</name>
</gene>
<dbReference type="GO" id="GO:0032012">
    <property type="term" value="P:regulation of ARF protein signal transduction"/>
    <property type="evidence" value="ECO:0007669"/>
    <property type="project" value="InterPro"/>
</dbReference>
<dbReference type="PROSITE" id="PS50190">
    <property type="entry name" value="SEC7"/>
    <property type="match status" value="1"/>
</dbReference>
<evidence type="ECO:0008006" key="6">
    <source>
        <dbReference type="Google" id="ProtNLM"/>
    </source>
</evidence>
<comment type="caution">
    <text evidence="4">The sequence shown here is derived from an EMBL/GenBank/DDBJ whole genome shotgun (WGS) entry which is preliminary data.</text>
</comment>
<feature type="compositionally biased region" description="Polar residues" evidence="1">
    <location>
        <begin position="1136"/>
        <end position="1151"/>
    </location>
</feature>
<feature type="compositionally biased region" description="Polar residues" evidence="1">
    <location>
        <begin position="462"/>
        <end position="488"/>
    </location>
</feature>
<feature type="compositionally biased region" description="Polar residues" evidence="1">
    <location>
        <begin position="341"/>
        <end position="350"/>
    </location>
</feature>
<feature type="domain" description="PH" evidence="2">
    <location>
        <begin position="773"/>
        <end position="902"/>
    </location>
</feature>
<feature type="compositionally biased region" description="Low complexity" evidence="1">
    <location>
        <begin position="156"/>
        <end position="169"/>
    </location>
</feature>
<feature type="compositionally biased region" description="Basic and acidic residues" evidence="1">
    <location>
        <begin position="233"/>
        <end position="244"/>
    </location>
</feature>
<evidence type="ECO:0000256" key="1">
    <source>
        <dbReference type="SAM" id="MobiDB-lite"/>
    </source>
</evidence>
<feature type="compositionally biased region" description="Polar residues" evidence="1">
    <location>
        <begin position="1064"/>
        <end position="1090"/>
    </location>
</feature>
<feature type="region of interest" description="Disordered" evidence="1">
    <location>
        <begin position="146"/>
        <end position="186"/>
    </location>
</feature>
<accession>A0AAN6DNW9</accession>
<evidence type="ECO:0000259" key="3">
    <source>
        <dbReference type="PROSITE" id="PS50190"/>
    </source>
</evidence>
<dbReference type="Pfam" id="PF00169">
    <property type="entry name" value="PH"/>
    <property type="match status" value="1"/>
</dbReference>
<reference evidence="4" key="1">
    <citation type="journal article" date="2022" name="bioRxiv">
        <title>Deciphering the potential niche of two novel black yeast fungi from a biological soil crust based on their genomes, phenotypes, and melanin regulation.</title>
        <authorList>
            <consortium name="DOE Joint Genome Institute"/>
            <person name="Carr E.C."/>
            <person name="Barton Q."/>
            <person name="Grambo S."/>
            <person name="Sullivan M."/>
            <person name="Renfro C.M."/>
            <person name="Kuo A."/>
            <person name="Pangilinan J."/>
            <person name="Lipzen A."/>
            <person name="Keymanesh K."/>
            <person name="Savage E."/>
            <person name="Barry K."/>
            <person name="Grigoriev I.V."/>
            <person name="Riekhof W.R."/>
            <person name="Harris S.S."/>
        </authorList>
    </citation>
    <scope>NUCLEOTIDE SEQUENCE</scope>
    <source>
        <strain evidence="4">JF 03-4F</strain>
    </source>
</reference>
<dbReference type="Gene3D" id="2.30.29.30">
    <property type="entry name" value="Pleckstrin-homology domain (PH domain)/Phosphotyrosine-binding domain (PTB)"/>
    <property type="match status" value="1"/>
</dbReference>
<proteinExistence type="predicted"/>
<feature type="compositionally biased region" description="Basic and acidic residues" evidence="1">
    <location>
        <begin position="1152"/>
        <end position="1163"/>
    </location>
</feature>
<dbReference type="SMART" id="SM00222">
    <property type="entry name" value="Sec7"/>
    <property type="match status" value="1"/>
</dbReference>
<feature type="region of interest" description="Disordered" evidence="1">
    <location>
        <begin position="1"/>
        <end position="116"/>
    </location>
</feature>
<feature type="compositionally biased region" description="Basic and acidic residues" evidence="1">
    <location>
        <begin position="104"/>
        <end position="116"/>
    </location>
</feature>
<sequence length="1381" mass="152664">MPLRTLLARSATGTTHRRHSSIPDDTPISQDGVPSPARGRADSMKRLSLGLSGAGEDTFNPFPNHDAEKRLSHQSAAPSSPVEDSPQRPKTASVHAATTMQPDEPGKDDTQKRHVDDITMPKPQRFSLLGFRHASDPQLFTRFRQHQADSQPFKKAAPPQIITTAPTTQEFGDMSTKRSKRRLFPRAPSPFRKTLSFRNIASDSLQEDLNEDKPEAVVGSERARVPHGNTFERLPRSKTSDGHPAHPSPPAYGDESTSSLAIPVTRLSDSSRSDDSSGSHRLYAKTTTTHTISTTTTFFKLKRRKKDKGPLFPLPEKFARPDSGRTSISNAPDANGGRKSMSPSRRSTTAVRFDTGPSRQNSAGPSPTQSAVALTNAPFGQPGPTIVRQDSTWSTHSGQSTPSVNLGLPTTSGRGRSSTMSSLGRSAERMLEAQPGSARTSTSTTGRRSFGDLLSLPHRLRQNSAPPTRNGTTTSPGTPASKSNSMQLSREPEPSRVYPQREDGDTPASYLEKLEAAVSRGTMATILCKSADEFSKTCLRKYMRGFSYFGESIDMAIRKMLMEVELPKETQQIDRLLAGFADRYYECNPGIFGSSDEAAFVAFSILLLHSDTHNKNNKRKMQKHDYVKNTQQGPVPISSDILDCFYDNVCYTPFIHFEDDVAINSHRLAAPRRKTLIRTRSSESFRGPVDPYTLILDNKLEVLRPPLKDVIDTEDGYSSSGTAATLDYGEVHKAFVNSAVLQLVSARSRPDAFLSQATISNPNEGQAGLVSIKVAKVGLLWRKDAKKKKAKRPWQEWGAILTDSKLYFFKDVGWVKKLISQFEAHTKSGTKPGYLTFKPPLSSFEPDALMSMDDAVALMDASYKRHKNAFTFIKHGGFEEVFLANSEHEMNDWIGKLNYAATFRTVGVRMRGLLGGNHDGRHLLQKDSTFSVKGGQTPQKDRRLDLQTAWEIMYYRRQLVNEKISDFDEKISVAQKELENLLRNARHLLILMPIQQKTREQLMLAAGRMSAKLKWTRVEIWRTKTHREILAKDLEEEGGKAFPAPRPISTSTSTPLRTTPLRISQPTLGRTMTDTSHATLSPISVTSSRPSHLGDRLKPSENEGGCGESSIPEGSSSRDPTLSGEHPLVKAESSLDSHSLVHQASTASSRLSLDKERLGRKPDESEEQVLRDAGLVGVDSDTLKSKRHENSESEKDRRGTISAGHDTTRTQSVRRSLHRSLREGHHHTPSIHRHRKGRDSGSSVAGTEDGNKSVNGESEELKRGTGSFILHGKKASVITMSSEWESMSNEERLKMRKAAQEGLVKDKPPTIADEEGVDEDQPPTIADDDEGAERMSWLSKQTLDHYGSPDSSRKPSIATTDGEHFVDAETGDNQEETREGE</sequence>
<feature type="compositionally biased region" description="Low complexity" evidence="1">
    <location>
        <begin position="1047"/>
        <end position="1063"/>
    </location>
</feature>
<dbReference type="InterPro" id="IPR000904">
    <property type="entry name" value="Sec7_dom"/>
</dbReference>
<dbReference type="Pfam" id="PF01369">
    <property type="entry name" value="Sec7"/>
    <property type="match status" value="1"/>
</dbReference>
<name>A0AAN6DNW9_9EURO</name>